<comment type="caution">
    <text evidence="1">The sequence shown here is derived from an EMBL/GenBank/DDBJ whole genome shotgun (WGS) entry which is preliminary data.</text>
</comment>
<dbReference type="EMBL" id="JBBKZU010000020">
    <property type="protein sequence ID" value="MEJ8815455.1"/>
    <property type="molecule type" value="Genomic_DNA"/>
</dbReference>
<accession>A0ABU8VPF6</accession>
<dbReference type="RefSeq" id="WP_340360661.1">
    <property type="nucleotide sequence ID" value="NZ_JBBKZU010000020.1"/>
</dbReference>
<evidence type="ECO:0000313" key="2">
    <source>
        <dbReference type="Proteomes" id="UP001365846"/>
    </source>
</evidence>
<keyword evidence="2" id="KW-1185">Reference proteome</keyword>
<gene>
    <name evidence="1" type="ORF">WKW77_30630</name>
</gene>
<dbReference type="Proteomes" id="UP001365846">
    <property type="component" value="Unassembled WGS sequence"/>
</dbReference>
<sequence length="102" mass="10669">MKSSAETVAYDTATGIGKLFDPPLTAQEVNARLEAAGLHVKDEAGVWRATKLGSQFCVFISIGPGGMNKWKGSAVVELLKAKPAAAKPKTKLGAFAKKAKVP</sequence>
<proteinExistence type="predicted"/>
<evidence type="ECO:0000313" key="1">
    <source>
        <dbReference type="EMBL" id="MEJ8815455.1"/>
    </source>
</evidence>
<organism evidence="1 2">
    <name type="scientific">Variovorax ureilyticus</name>
    <dbReference type="NCBI Taxonomy" id="1836198"/>
    <lineage>
        <taxon>Bacteria</taxon>
        <taxon>Pseudomonadati</taxon>
        <taxon>Pseudomonadota</taxon>
        <taxon>Betaproteobacteria</taxon>
        <taxon>Burkholderiales</taxon>
        <taxon>Comamonadaceae</taxon>
        <taxon>Variovorax</taxon>
    </lineage>
</organism>
<protein>
    <submittedName>
        <fullName evidence="1">Uncharacterized protein</fullName>
    </submittedName>
</protein>
<name>A0ABU8VPF6_9BURK</name>
<reference evidence="1 2" key="1">
    <citation type="submission" date="2024-03" db="EMBL/GenBank/DDBJ databases">
        <title>Novel species of the genus Variovorax.</title>
        <authorList>
            <person name="Liu Q."/>
            <person name="Xin Y.-H."/>
        </authorList>
    </citation>
    <scope>NUCLEOTIDE SEQUENCE [LARGE SCALE GENOMIC DNA]</scope>
    <source>
        <strain evidence="1 2">KACC 18899</strain>
    </source>
</reference>